<dbReference type="AlphaFoldDB" id="A0A7J9FCM4"/>
<feature type="domain" description="RNase H type-1" evidence="1">
    <location>
        <begin position="3"/>
        <end position="61"/>
    </location>
</feature>
<dbReference type="Proteomes" id="UP000593568">
    <property type="component" value="Unassembled WGS sequence"/>
</dbReference>
<evidence type="ECO:0000259" key="1">
    <source>
        <dbReference type="Pfam" id="PF13456"/>
    </source>
</evidence>
<organism evidence="2 3">
    <name type="scientific">Gossypium trilobum</name>
    <dbReference type="NCBI Taxonomy" id="34281"/>
    <lineage>
        <taxon>Eukaryota</taxon>
        <taxon>Viridiplantae</taxon>
        <taxon>Streptophyta</taxon>
        <taxon>Embryophyta</taxon>
        <taxon>Tracheophyta</taxon>
        <taxon>Spermatophyta</taxon>
        <taxon>Magnoliopsida</taxon>
        <taxon>eudicotyledons</taxon>
        <taxon>Gunneridae</taxon>
        <taxon>Pentapetalae</taxon>
        <taxon>rosids</taxon>
        <taxon>malvids</taxon>
        <taxon>Malvales</taxon>
        <taxon>Malvaceae</taxon>
        <taxon>Malvoideae</taxon>
        <taxon>Gossypium</taxon>
    </lineage>
</organism>
<keyword evidence="3" id="KW-1185">Reference proteome</keyword>
<dbReference type="PANTHER" id="PTHR47074">
    <property type="entry name" value="BNAC02G40300D PROTEIN"/>
    <property type="match status" value="1"/>
</dbReference>
<feature type="non-terminal residue" evidence="2">
    <location>
        <position position="125"/>
    </location>
</feature>
<comment type="caution">
    <text evidence="2">The sequence shown here is derived from an EMBL/GenBank/DDBJ whole genome shotgun (WGS) entry which is preliminary data.</text>
</comment>
<dbReference type="PANTHER" id="PTHR47074:SF61">
    <property type="entry name" value="RNASE H TYPE-1 DOMAIN-CONTAINING PROTEIN"/>
    <property type="match status" value="1"/>
</dbReference>
<dbReference type="InterPro" id="IPR052929">
    <property type="entry name" value="RNase_H-like_EbsB-rel"/>
</dbReference>
<accession>A0A7J9FCM4</accession>
<dbReference type="Pfam" id="PF13456">
    <property type="entry name" value="RVT_3"/>
    <property type="match status" value="1"/>
</dbReference>
<protein>
    <recommendedName>
        <fullName evidence="1">RNase H type-1 domain-containing protein</fullName>
    </recommendedName>
</protein>
<evidence type="ECO:0000313" key="3">
    <source>
        <dbReference type="Proteomes" id="UP000593568"/>
    </source>
</evidence>
<dbReference type="GO" id="GO:0003676">
    <property type="term" value="F:nucleic acid binding"/>
    <property type="evidence" value="ECO:0007669"/>
    <property type="project" value="InterPro"/>
</dbReference>
<dbReference type="EMBL" id="JABEZW010000013">
    <property type="protein sequence ID" value="MBA0783007.1"/>
    <property type="molecule type" value="Genomic_DNA"/>
</dbReference>
<evidence type="ECO:0000313" key="2">
    <source>
        <dbReference type="EMBL" id="MBA0783007.1"/>
    </source>
</evidence>
<sequence length="125" mass="14030">MGAGTYPNSDVADAFVAEASACERAVIFATEMGFRDVHFERDSLTVIKKIYSREEDKSVLREASTAAHALAGEGRRYQEAVYWIEKAPYVVDQIVAEDWVQWLRRGVDSNSQLCGVEKLYLVLHG</sequence>
<reference evidence="2 3" key="1">
    <citation type="journal article" date="2019" name="Genome Biol. Evol.">
        <title>Insights into the evolution of the New World diploid cottons (Gossypium, subgenus Houzingenia) based on genome sequencing.</title>
        <authorList>
            <person name="Grover C.E."/>
            <person name="Arick M.A. 2nd"/>
            <person name="Thrash A."/>
            <person name="Conover J.L."/>
            <person name="Sanders W.S."/>
            <person name="Peterson D.G."/>
            <person name="Frelichowski J.E."/>
            <person name="Scheffler J.A."/>
            <person name="Scheffler B.E."/>
            <person name="Wendel J.F."/>
        </authorList>
    </citation>
    <scope>NUCLEOTIDE SEQUENCE [LARGE SCALE GENOMIC DNA]</scope>
    <source>
        <strain evidence="2">8</strain>
        <tissue evidence="2">Leaf</tissue>
    </source>
</reference>
<gene>
    <name evidence="2" type="ORF">Gotri_000805</name>
</gene>
<dbReference type="GO" id="GO:0004523">
    <property type="term" value="F:RNA-DNA hybrid ribonuclease activity"/>
    <property type="evidence" value="ECO:0007669"/>
    <property type="project" value="InterPro"/>
</dbReference>
<proteinExistence type="predicted"/>
<dbReference type="InterPro" id="IPR002156">
    <property type="entry name" value="RNaseH_domain"/>
</dbReference>
<name>A0A7J9FCM4_9ROSI</name>